<evidence type="ECO:0000313" key="1">
    <source>
        <dbReference type="EMBL" id="AAG61081.1"/>
    </source>
</evidence>
<name>Q9AMR6_BRAJP</name>
<reference evidence="1" key="1">
    <citation type="journal article" date="2001" name="J. Bacteriol.">
        <title>Potential symbiosis-specific genes uncovered by sequencing a 410-kb DNA region of the Bradyrhizobium japonicum chromosome.</title>
        <authorList>
            <person name="Gottfert M."/>
            <person name="Rothlisberger S."/>
            <person name="Kundig C."/>
            <person name="Beck C."/>
            <person name="Marty R."/>
            <person name="Hennecke H."/>
        </authorList>
    </citation>
    <scope>NUCLEOTIDE SEQUENCE</scope>
    <source>
        <strain evidence="1">110spc4</strain>
    </source>
</reference>
<dbReference type="AlphaFoldDB" id="Q9AMR6"/>
<protein>
    <submittedName>
        <fullName evidence="1">ID927</fullName>
    </submittedName>
</protein>
<accession>Q9AMR6</accession>
<organism evidence="1">
    <name type="scientific">Bradyrhizobium japonicum</name>
    <dbReference type="NCBI Taxonomy" id="375"/>
    <lineage>
        <taxon>Bacteria</taxon>
        <taxon>Pseudomonadati</taxon>
        <taxon>Pseudomonadota</taxon>
        <taxon>Alphaproteobacteria</taxon>
        <taxon>Hyphomicrobiales</taxon>
        <taxon>Nitrobacteraceae</taxon>
        <taxon>Bradyrhizobium</taxon>
    </lineage>
</organism>
<gene>
    <name evidence="1" type="primary">id927</name>
</gene>
<proteinExistence type="predicted"/>
<sequence length="152" mass="16298">MFLAISGSSYWIGVSSHRSICGACRVVQLVALGSGEGRVEDANEDHVLVRSPAQEMLVMLVKHIHVASANRKDIAVHVLDLALSTDAEAGFEMIPVLQKRNGVSAHDGVADAKTHAVLIRQKAVARTIAPIDEVIGCFNVVQTTHNHGVARF</sequence>
<dbReference type="EMBL" id="AH010242">
    <property type="protein sequence ID" value="AAG61081.1"/>
    <property type="molecule type" value="Genomic_DNA"/>
</dbReference>